<dbReference type="EMBL" id="FOAW01000015">
    <property type="protein sequence ID" value="SEL80232.1"/>
    <property type="molecule type" value="Genomic_DNA"/>
</dbReference>
<evidence type="ECO:0000256" key="2">
    <source>
        <dbReference type="ARBA" id="ARBA00023002"/>
    </source>
</evidence>
<dbReference type="InterPro" id="IPR013785">
    <property type="entry name" value="Aldolase_TIM"/>
</dbReference>
<evidence type="ECO:0000259" key="3">
    <source>
        <dbReference type="Pfam" id="PF00724"/>
    </source>
</evidence>
<dbReference type="GO" id="GO:0016491">
    <property type="term" value="F:oxidoreductase activity"/>
    <property type="evidence" value="ECO:0007669"/>
    <property type="project" value="UniProtKB-KW"/>
</dbReference>
<keyword evidence="5" id="KW-1185">Reference proteome</keyword>
<dbReference type="OrthoDB" id="3169239at2"/>
<reference evidence="5" key="1">
    <citation type="submission" date="2016-10" db="EMBL/GenBank/DDBJ databases">
        <authorList>
            <person name="Varghese N."/>
            <person name="Submissions S."/>
        </authorList>
    </citation>
    <scope>NUCLEOTIDE SEQUENCE [LARGE SCALE GENOMIC DNA]</scope>
    <source>
        <strain evidence="5">DSM 44675</strain>
    </source>
</reference>
<dbReference type="RefSeq" id="WP_072750629.1">
    <property type="nucleotide sequence ID" value="NZ_FOAW01000015.1"/>
</dbReference>
<dbReference type="GO" id="GO:0010181">
    <property type="term" value="F:FMN binding"/>
    <property type="evidence" value="ECO:0007669"/>
    <property type="project" value="InterPro"/>
</dbReference>
<feature type="domain" description="NADH:flavin oxidoreductase/NADH oxidase N-terminal" evidence="3">
    <location>
        <begin position="17"/>
        <end position="251"/>
    </location>
</feature>
<evidence type="ECO:0000313" key="5">
    <source>
        <dbReference type="Proteomes" id="UP000198677"/>
    </source>
</evidence>
<organism evidence="4 5">
    <name type="scientific">Rhodococcus maanshanensis</name>
    <dbReference type="NCBI Taxonomy" id="183556"/>
    <lineage>
        <taxon>Bacteria</taxon>
        <taxon>Bacillati</taxon>
        <taxon>Actinomycetota</taxon>
        <taxon>Actinomycetes</taxon>
        <taxon>Mycobacteriales</taxon>
        <taxon>Nocardiaceae</taxon>
        <taxon>Rhodococcus</taxon>
    </lineage>
</organism>
<dbReference type="Pfam" id="PF00724">
    <property type="entry name" value="Oxidored_FMN"/>
    <property type="match status" value="1"/>
</dbReference>
<dbReference type="CDD" id="cd02803">
    <property type="entry name" value="OYE_like_FMN_family"/>
    <property type="match status" value="1"/>
</dbReference>
<gene>
    <name evidence="4" type="ORF">SAMN05444583_11511</name>
</gene>
<dbReference type="SUPFAM" id="SSF51395">
    <property type="entry name" value="FMN-linked oxidoreductases"/>
    <property type="match status" value="1"/>
</dbReference>
<dbReference type="PANTHER" id="PTHR43656:SF2">
    <property type="entry name" value="BINDING OXIDOREDUCTASE, PUTATIVE (AFU_ORTHOLOGUE AFUA_2G08260)-RELATED"/>
    <property type="match status" value="1"/>
</dbReference>
<keyword evidence="2" id="KW-0560">Oxidoreductase</keyword>
<protein>
    <submittedName>
        <fullName evidence="4">2,4-dienoyl-CoA reductase</fullName>
    </submittedName>
</protein>
<accession>A0A1H7T5Q7</accession>
<dbReference type="InterPro" id="IPR051799">
    <property type="entry name" value="NADH_flavin_oxidoreductase"/>
</dbReference>
<evidence type="ECO:0000256" key="1">
    <source>
        <dbReference type="ARBA" id="ARBA00022630"/>
    </source>
</evidence>
<dbReference type="Gene3D" id="3.20.20.70">
    <property type="entry name" value="Aldolase class I"/>
    <property type="match status" value="1"/>
</dbReference>
<proteinExistence type="predicted"/>
<sequence>MTTDLGSPKISAPDPLAPAKLGPLTLRNRVIKAATFEGLTPKGLVTDQLIDFHRRPAAGGVGMTTVAYCAVAPDGRTSPGQIQWTDETMPGLRRLTDAVHAEGAAVSAQIGHAGPVAASKYIGHPALGPSRQFRMTTQNFSKPASKADIARITEGHANAARRAVEAGFDAVEIHFGHNYLISSFLSPKVNKRKDEYGGSLKNRARFALETARAVRDAVGDKIAILAKLNMDDGAPGGFWLDESIRVAKWLEADGSLDALELTAGSSLLNPMYLFKGDAPLREFAAVMPQPTKLGIQLVGKHFLKEYPYTDGYLLEDAKQFRSQLTMPLVLLGGVTNKAVMDEAMAEGFQFVAVGRALLRDPEMVNRIREDENTKSLCNHCNKCMCAIYGGTHCVLNPKPANPPVPA</sequence>
<dbReference type="InterPro" id="IPR001155">
    <property type="entry name" value="OxRdtase_FMN_N"/>
</dbReference>
<keyword evidence="1" id="KW-0285">Flavoprotein</keyword>
<dbReference type="PANTHER" id="PTHR43656">
    <property type="entry name" value="BINDING OXIDOREDUCTASE, PUTATIVE (AFU_ORTHOLOGUE AFUA_2G08260)-RELATED"/>
    <property type="match status" value="1"/>
</dbReference>
<dbReference type="AlphaFoldDB" id="A0A1H7T5Q7"/>
<name>A0A1H7T5Q7_9NOCA</name>
<evidence type="ECO:0000313" key="4">
    <source>
        <dbReference type="EMBL" id="SEL80232.1"/>
    </source>
</evidence>
<dbReference type="Proteomes" id="UP000198677">
    <property type="component" value="Unassembled WGS sequence"/>
</dbReference>